<evidence type="ECO:0000259" key="1">
    <source>
        <dbReference type="PROSITE" id="PS50181"/>
    </source>
</evidence>
<dbReference type="EMBL" id="JAEACU010000001">
    <property type="protein sequence ID" value="KAH7545001.1"/>
    <property type="molecule type" value="Genomic_DNA"/>
</dbReference>
<dbReference type="Proteomes" id="UP000813462">
    <property type="component" value="Unassembled WGS sequence"/>
</dbReference>
<gene>
    <name evidence="2" type="ORF">FEM48_Zijuj01G0046000</name>
</gene>
<dbReference type="Pfam" id="PF07734">
    <property type="entry name" value="FBA_1"/>
    <property type="match status" value="1"/>
</dbReference>
<dbReference type="PROSITE" id="PS50181">
    <property type="entry name" value="FBOX"/>
    <property type="match status" value="1"/>
</dbReference>
<dbReference type="Pfam" id="PF00646">
    <property type="entry name" value="F-box"/>
    <property type="match status" value="1"/>
</dbReference>
<accession>A0A978VZ67</accession>
<proteinExistence type="predicted"/>
<dbReference type="PANTHER" id="PTHR31672:SF13">
    <property type="entry name" value="F-BOX PROTEIN CPR30-LIKE"/>
    <property type="match status" value="1"/>
</dbReference>
<dbReference type="CDD" id="cd22157">
    <property type="entry name" value="F-box_AtFBW1-like"/>
    <property type="match status" value="1"/>
</dbReference>
<dbReference type="InterPro" id="IPR036047">
    <property type="entry name" value="F-box-like_dom_sf"/>
</dbReference>
<name>A0A978VZ67_ZIZJJ</name>
<dbReference type="InterPro" id="IPR050796">
    <property type="entry name" value="SCF_F-box_component"/>
</dbReference>
<dbReference type="AlphaFoldDB" id="A0A978VZ67"/>
<dbReference type="InterPro" id="IPR001810">
    <property type="entry name" value="F-box_dom"/>
</dbReference>
<reference evidence="2" key="1">
    <citation type="journal article" date="2021" name="Front. Plant Sci.">
        <title>Chromosome-Scale Genome Assembly for Chinese Sour Jujube and Insights Into Its Genome Evolution and Domestication Signature.</title>
        <authorList>
            <person name="Shen L.-Y."/>
            <person name="Luo H."/>
            <person name="Wang X.-L."/>
            <person name="Wang X.-M."/>
            <person name="Qiu X.-J."/>
            <person name="Liu H."/>
            <person name="Zhou S.-S."/>
            <person name="Jia K.-H."/>
            <person name="Nie S."/>
            <person name="Bao Y.-T."/>
            <person name="Zhang R.-G."/>
            <person name="Yun Q.-Z."/>
            <person name="Chai Y.-H."/>
            <person name="Lu J.-Y."/>
            <person name="Li Y."/>
            <person name="Zhao S.-W."/>
            <person name="Mao J.-F."/>
            <person name="Jia S.-G."/>
            <person name="Mao Y.-M."/>
        </authorList>
    </citation>
    <scope>NUCLEOTIDE SEQUENCE</scope>
    <source>
        <strain evidence="2">AT0</strain>
        <tissue evidence="2">Leaf</tissue>
    </source>
</reference>
<comment type="caution">
    <text evidence="2">The sequence shown here is derived from an EMBL/GenBank/DDBJ whole genome shotgun (WGS) entry which is preliminary data.</text>
</comment>
<protein>
    <recommendedName>
        <fullName evidence="1">F-box domain-containing protein</fullName>
    </recommendedName>
</protein>
<organism evidence="2 3">
    <name type="scientific">Ziziphus jujuba var. spinosa</name>
    <dbReference type="NCBI Taxonomy" id="714518"/>
    <lineage>
        <taxon>Eukaryota</taxon>
        <taxon>Viridiplantae</taxon>
        <taxon>Streptophyta</taxon>
        <taxon>Embryophyta</taxon>
        <taxon>Tracheophyta</taxon>
        <taxon>Spermatophyta</taxon>
        <taxon>Magnoliopsida</taxon>
        <taxon>eudicotyledons</taxon>
        <taxon>Gunneridae</taxon>
        <taxon>Pentapetalae</taxon>
        <taxon>rosids</taxon>
        <taxon>fabids</taxon>
        <taxon>Rosales</taxon>
        <taxon>Rhamnaceae</taxon>
        <taxon>Paliureae</taxon>
        <taxon>Ziziphus</taxon>
    </lineage>
</organism>
<evidence type="ECO:0000313" key="3">
    <source>
        <dbReference type="Proteomes" id="UP000813462"/>
    </source>
</evidence>
<evidence type="ECO:0000313" key="2">
    <source>
        <dbReference type="EMBL" id="KAH7545001.1"/>
    </source>
</evidence>
<feature type="domain" description="F-box" evidence="1">
    <location>
        <begin position="23"/>
        <end position="69"/>
    </location>
</feature>
<dbReference type="Gene3D" id="1.20.1280.50">
    <property type="match status" value="1"/>
</dbReference>
<sequence>MNHLSIMMMNHEFGESSSSSESSVNVYGLTQDLVMEILLRLPVTDLIRMKRVCKSLYSLISSSDFIARHSLFDGDRDPYMCMSIPYEGTRVVTYDDDDDTSTTGLRKKGVIHIRPTPTHPQPQADRLYCYCCCDGVLFINYWSNCPAYGLPYNLALWNPATGDVKDVPIYEHLVYSDDSDDGEENSLSLDGYGCGFDSKNNEYRPFFVLSDKYLYKMEIEIYSYKKKIWKIIKSSGIISHWASFTCSDMVYANGFCHWPGFNRLVGHKGRDVIVSFDVTDEVILTTPFPDDIVLTYNFPHYDSHRCPYPLLLSDSLALVGNKHGNPFTYDGTTSCFDIWVLGQYGNKDSWTKLFTIGPLHGIQHIIGFWNETKIFLAEHDSLHGQDAKLFLYDTVTQQALDCLQNITTSTKMCTCRLSLLPIAADGSKKTTIKKRVRVLAIEIRNRKK</sequence>
<dbReference type="PANTHER" id="PTHR31672">
    <property type="entry name" value="BNACNNG10540D PROTEIN"/>
    <property type="match status" value="1"/>
</dbReference>
<dbReference type="SUPFAM" id="SSF81383">
    <property type="entry name" value="F-box domain"/>
    <property type="match status" value="1"/>
</dbReference>
<dbReference type="SMART" id="SM00256">
    <property type="entry name" value="FBOX"/>
    <property type="match status" value="1"/>
</dbReference>
<dbReference type="InterPro" id="IPR006527">
    <property type="entry name" value="F-box-assoc_dom_typ1"/>
</dbReference>